<name>A0ABW1R294_9ACTN</name>
<keyword evidence="2" id="KW-1185">Reference proteome</keyword>
<dbReference type="PANTHER" id="PTHR36221">
    <property type="entry name" value="DUF742 DOMAIN-CONTAINING PROTEIN"/>
    <property type="match status" value="1"/>
</dbReference>
<protein>
    <submittedName>
        <fullName evidence="1">DUF742 domain-containing protein</fullName>
    </submittedName>
</protein>
<reference evidence="2" key="1">
    <citation type="journal article" date="2019" name="Int. J. Syst. Evol. Microbiol.">
        <title>The Global Catalogue of Microorganisms (GCM) 10K type strain sequencing project: providing services to taxonomists for standard genome sequencing and annotation.</title>
        <authorList>
            <consortium name="The Broad Institute Genomics Platform"/>
            <consortium name="The Broad Institute Genome Sequencing Center for Infectious Disease"/>
            <person name="Wu L."/>
            <person name="Ma J."/>
        </authorList>
    </citation>
    <scope>NUCLEOTIDE SEQUENCE [LARGE SCALE GENOMIC DNA]</scope>
    <source>
        <strain evidence="2">DFY28</strain>
    </source>
</reference>
<dbReference type="RefSeq" id="WP_164878806.1">
    <property type="nucleotide sequence ID" value="NZ_CP034929.1"/>
</dbReference>
<dbReference type="PANTHER" id="PTHR36221:SF1">
    <property type="entry name" value="DUF742 DOMAIN-CONTAINING PROTEIN"/>
    <property type="match status" value="1"/>
</dbReference>
<accession>A0ABW1R294</accession>
<dbReference type="Proteomes" id="UP001596098">
    <property type="component" value="Unassembled WGS sequence"/>
</dbReference>
<gene>
    <name evidence="1" type="ORF">ACFPWU_13750</name>
</gene>
<proteinExistence type="predicted"/>
<evidence type="ECO:0000313" key="2">
    <source>
        <dbReference type="Proteomes" id="UP001596098"/>
    </source>
</evidence>
<organism evidence="1 2">
    <name type="scientific">Nocardioides yefusunii</name>
    <dbReference type="NCBI Taxonomy" id="2500546"/>
    <lineage>
        <taxon>Bacteria</taxon>
        <taxon>Bacillati</taxon>
        <taxon>Actinomycetota</taxon>
        <taxon>Actinomycetes</taxon>
        <taxon>Propionibacteriales</taxon>
        <taxon>Nocardioidaceae</taxon>
        <taxon>Nocardioides</taxon>
    </lineage>
</organism>
<dbReference type="EMBL" id="JBHSQI010000008">
    <property type="protein sequence ID" value="MFC6154728.1"/>
    <property type="molecule type" value="Genomic_DNA"/>
</dbReference>
<evidence type="ECO:0000313" key="1">
    <source>
        <dbReference type="EMBL" id="MFC6154728.1"/>
    </source>
</evidence>
<sequence length="125" mass="13318">MHHNFGHGQGDTPAPSVVRSFTLTGGRATPVVDLGFEAVVRVQSSGRHRMWPVGPKAEIVAVCDGKSVAEVSAAVKRPIGVVRVLLGDLVSEGHLAVERTITASTSVDDRRELLERTLRGLRTTG</sequence>
<dbReference type="Pfam" id="PF05331">
    <property type="entry name" value="DUF742"/>
    <property type="match status" value="1"/>
</dbReference>
<dbReference type="InterPro" id="IPR007995">
    <property type="entry name" value="DUF742"/>
</dbReference>
<comment type="caution">
    <text evidence="1">The sequence shown here is derived from an EMBL/GenBank/DDBJ whole genome shotgun (WGS) entry which is preliminary data.</text>
</comment>